<dbReference type="Pfam" id="PF13360">
    <property type="entry name" value="PQQ_2"/>
    <property type="match status" value="1"/>
</dbReference>
<dbReference type="PANTHER" id="PTHR34512">
    <property type="entry name" value="CELL SURFACE PROTEIN"/>
    <property type="match status" value="1"/>
</dbReference>
<dbReference type="InterPro" id="IPR015943">
    <property type="entry name" value="WD40/YVTN_repeat-like_dom_sf"/>
</dbReference>
<feature type="domain" description="Pyrrolo-quinoline quinone repeat" evidence="2">
    <location>
        <begin position="87"/>
        <end position="213"/>
    </location>
</feature>
<proteinExistence type="predicted"/>
<evidence type="ECO:0000256" key="1">
    <source>
        <dbReference type="SAM" id="SignalP"/>
    </source>
</evidence>
<dbReference type="SUPFAM" id="SSF50998">
    <property type="entry name" value="Quinoprotein alcohol dehydrogenase-like"/>
    <property type="match status" value="1"/>
</dbReference>
<dbReference type="InterPro" id="IPR011047">
    <property type="entry name" value="Quinoprotein_ADH-like_sf"/>
</dbReference>
<protein>
    <recommendedName>
        <fullName evidence="2">Pyrrolo-quinoline quinone repeat domain-containing protein</fullName>
    </recommendedName>
</protein>
<dbReference type="SMART" id="SM00564">
    <property type="entry name" value="PQQ"/>
    <property type="match status" value="3"/>
</dbReference>
<keyword evidence="1" id="KW-0732">Signal</keyword>
<dbReference type="EMBL" id="CAAHFG010000002">
    <property type="protein sequence ID" value="VGO15161.1"/>
    <property type="molecule type" value="Genomic_DNA"/>
</dbReference>
<gene>
    <name evidence="3" type="ORF">PDESU_03743</name>
</gene>
<organism evidence="3 4">
    <name type="scientific">Pontiella desulfatans</name>
    <dbReference type="NCBI Taxonomy" id="2750659"/>
    <lineage>
        <taxon>Bacteria</taxon>
        <taxon>Pseudomonadati</taxon>
        <taxon>Kiritimatiellota</taxon>
        <taxon>Kiritimatiellia</taxon>
        <taxon>Kiritimatiellales</taxon>
        <taxon>Pontiellaceae</taxon>
        <taxon>Pontiella</taxon>
    </lineage>
</organism>
<dbReference type="Gene3D" id="2.130.10.10">
    <property type="entry name" value="YVTN repeat-like/Quinoprotein amine dehydrogenase"/>
    <property type="match status" value="1"/>
</dbReference>
<dbReference type="InterPro" id="IPR002372">
    <property type="entry name" value="PQQ_rpt_dom"/>
</dbReference>
<keyword evidence="4" id="KW-1185">Reference proteome</keyword>
<feature type="chain" id="PRO_5025335216" description="Pyrrolo-quinoline quinone repeat domain-containing protein" evidence="1">
    <location>
        <begin position="18"/>
        <end position="422"/>
    </location>
</feature>
<evidence type="ECO:0000259" key="2">
    <source>
        <dbReference type="Pfam" id="PF13360"/>
    </source>
</evidence>
<evidence type="ECO:0000313" key="4">
    <source>
        <dbReference type="Proteomes" id="UP000366872"/>
    </source>
</evidence>
<accession>A0A6C2U6K5</accession>
<evidence type="ECO:0000313" key="3">
    <source>
        <dbReference type="EMBL" id="VGO15161.1"/>
    </source>
</evidence>
<dbReference type="RefSeq" id="WP_136080756.1">
    <property type="nucleotide sequence ID" value="NZ_CAAHFG010000002.1"/>
</dbReference>
<sequence>MKKLLILALLATGSTFAGDWPRFRGPGGLGVSNETGLPAQWSATQNLKWKLRLPGQGSSSPIVVGDRLFITSYSGYGADNAADVNNLKRHLLCIHPDTGEIRWSKEIPSTAAEDSWSGWLREHGYASHTPVCDGERVFVFCGKTGVIAFDMEGQEAWRKNVGTSSANRRWGSAASPILHGDLLIVNASEESRTIYALDKKTGKEVWKYESGKTELTYGTPALAELAGGKKELVMAVPNEVWGIDPETGKRTWWIDTELKGNISPSLLAIKDKVYVFGGYPRITTVALRAGGEGDATGTHTLWSSRDSSYVPSAVEHEGHLYWIGNKGEAFCMKADTGELVYKEKLEAGSGNAFYASATLADGKLYVPSRKSGTFVLAAKPSFELLAQNRFDSDESDFNASAAISGGKIFLRSNEALYCIANQ</sequence>
<dbReference type="PANTHER" id="PTHR34512:SF30">
    <property type="entry name" value="OUTER MEMBRANE PROTEIN ASSEMBLY FACTOR BAMB"/>
    <property type="match status" value="1"/>
</dbReference>
<dbReference type="Proteomes" id="UP000366872">
    <property type="component" value="Unassembled WGS sequence"/>
</dbReference>
<dbReference type="InterPro" id="IPR018391">
    <property type="entry name" value="PQQ_b-propeller_rpt"/>
</dbReference>
<dbReference type="AlphaFoldDB" id="A0A6C2U6K5"/>
<name>A0A6C2U6K5_PONDE</name>
<feature type="signal peptide" evidence="1">
    <location>
        <begin position="1"/>
        <end position="17"/>
    </location>
</feature>
<reference evidence="3 4" key="1">
    <citation type="submission" date="2019-04" db="EMBL/GenBank/DDBJ databases">
        <authorList>
            <person name="Van Vliet M D."/>
        </authorList>
    </citation>
    <scope>NUCLEOTIDE SEQUENCE [LARGE SCALE GENOMIC DNA]</scope>
    <source>
        <strain evidence="3 4">F1</strain>
    </source>
</reference>